<reference evidence="3 4" key="1">
    <citation type="submission" date="2016-10" db="EMBL/GenBank/DDBJ databases">
        <authorList>
            <person name="de Groot N.N."/>
        </authorList>
    </citation>
    <scope>NUCLEOTIDE SEQUENCE [LARGE SCALE GENOMIC DNA]</scope>
    <source>
        <strain evidence="3 4">CCM7597</strain>
    </source>
</reference>
<dbReference type="EMBL" id="FNQR01000011">
    <property type="protein sequence ID" value="SEA97319.1"/>
    <property type="molecule type" value="Genomic_DNA"/>
</dbReference>
<evidence type="ECO:0000313" key="3">
    <source>
        <dbReference type="EMBL" id="SEA97319.1"/>
    </source>
</evidence>
<dbReference type="RefSeq" id="WP_093045588.1">
    <property type="nucleotide sequence ID" value="NZ_FNQR01000011.1"/>
</dbReference>
<dbReference type="STRING" id="571932.SAMN05421743_111153"/>
<feature type="region of interest" description="Disordered" evidence="1">
    <location>
        <begin position="58"/>
        <end position="90"/>
    </location>
</feature>
<keyword evidence="4" id="KW-1185">Reference proteome</keyword>
<evidence type="ECO:0000256" key="2">
    <source>
        <dbReference type="SAM" id="SignalP"/>
    </source>
</evidence>
<accession>A0A1H4FIY9</accession>
<evidence type="ECO:0000313" key="4">
    <source>
        <dbReference type="Proteomes" id="UP000198584"/>
    </source>
</evidence>
<evidence type="ECO:0000256" key="1">
    <source>
        <dbReference type="SAM" id="MobiDB-lite"/>
    </source>
</evidence>
<dbReference type="Gene3D" id="3.30.1490.480">
    <property type="entry name" value="Endolytic murein transglycosylase"/>
    <property type="match status" value="1"/>
</dbReference>
<protein>
    <submittedName>
        <fullName evidence="3">YceG-like family protein</fullName>
    </submittedName>
</protein>
<proteinExistence type="predicted"/>
<name>A0A1H4FIY9_9BACI</name>
<keyword evidence="2" id="KW-0732">Signal</keyword>
<feature type="chain" id="PRO_5011702471" evidence="2">
    <location>
        <begin position="22"/>
        <end position="156"/>
    </location>
</feature>
<organism evidence="3 4">
    <name type="scientific">Thalassobacillus cyri</name>
    <dbReference type="NCBI Taxonomy" id="571932"/>
    <lineage>
        <taxon>Bacteria</taxon>
        <taxon>Bacillati</taxon>
        <taxon>Bacillota</taxon>
        <taxon>Bacilli</taxon>
        <taxon>Bacillales</taxon>
        <taxon>Bacillaceae</taxon>
        <taxon>Thalassobacillus</taxon>
    </lineage>
</organism>
<feature type="signal peptide" evidence="2">
    <location>
        <begin position="1"/>
        <end position="21"/>
    </location>
</feature>
<dbReference type="Proteomes" id="UP000198584">
    <property type="component" value="Unassembled WGS sequence"/>
</dbReference>
<sequence length="156" mass="18022">MKLLVRAFALGLLACSSTFFIIWNSENTPHVQSMEKTIESLNQQGYIIMEQTTYEQKLAQQHRPPKELEQSKDDKVSKEEKSSNNQNQEKVVIKIEPGMSSSAIASILEKENMIMDQINFQQYLDEADYSRYLQVGTFELNNEMSYKEIAKEITSK</sequence>
<dbReference type="OrthoDB" id="2138957at2"/>
<gene>
    <name evidence="3" type="ORF">SAMN05421743_111153</name>
</gene>
<feature type="compositionally biased region" description="Basic and acidic residues" evidence="1">
    <location>
        <begin position="64"/>
        <end position="82"/>
    </location>
</feature>
<dbReference type="AlphaFoldDB" id="A0A1H4FIY9"/>